<dbReference type="InterPro" id="IPR000014">
    <property type="entry name" value="PAS"/>
</dbReference>
<feature type="region of interest" description="Disordered" evidence="1">
    <location>
        <begin position="138"/>
        <end position="247"/>
    </location>
</feature>
<dbReference type="SUPFAM" id="SSF55785">
    <property type="entry name" value="PYP-like sensor domain (PAS domain)"/>
    <property type="match status" value="1"/>
</dbReference>
<protein>
    <recommendedName>
        <fullName evidence="2">PAS domain-containing protein</fullName>
    </recommendedName>
</protein>
<evidence type="ECO:0000256" key="1">
    <source>
        <dbReference type="SAM" id="MobiDB-lite"/>
    </source>
</evidence>
<feature type="compositionally biased region" description="Polar residues" evidence="1">
    <location>
        <begin position="219"/>
        <end position="231"/>
    </location>
</feature>
<evidence type="ECO:0000313" key="3">
    <source>
        <dbReference type="EMBL" id="PPQ72956.1"/>
    </source>
</evidence>
<dbReference type="PROSITE" id="PS50112">
    <property type="entry name" value="PAS"/>
    <property type="match status" value="1"/>
</dbReference>
<feature type="region of interest" description="Disordered" evidence="1">
    <location>
        <begin position="342"/>
        <end position="404"/>
    </location>
</feature>
<dbReference type="EMBL" id="NHYE01005431">
    <property type="protein sequence ID" value="PPQ72956.1"/>
    <property type="molecule type" value="Genomic_DNA"/>
</dbReference>
<name>A0A409W3A0_9AGAR</name>
<evidence type="ECO:0000259" key="2">
    <source>
        <dbReference type="PROSITE" id="PS50112"/>
    </source>
</evidence>
<keyword evidence="4" id="KW-1185">Reference proteome</keyword>
<organism evidence="3 4">
    <name type="scientific">Gymnopilus dilepis</name>
    <dbReference type="NCBI Taxonomy" id="231916"/>
    <lineage>
        <taxon>Eukaryota</taxon>
        <taxon>Fungi</taxon>
        <taxon>Dikarya</taxon>
        <taxon>Basidiomycota</taxon>
        <taxon>Agaricomycotina</taxon>
        <taxon>Agaricomycetes</taxon>
        <taxon>Agaricomycetidae</taxon>
        <taxon>Agaricales</taxon>
        <taxon>Agaricineae</taxon>
        <taxon>Hymenogastraceae</taxon>
        <taxon>Gymnopilus</taxon>
    </lineage>
</organism>
<feature type="compositionally biased region" description="Low complexity" evidence="1">
    <location>
        <begin position="193"/>
        <end position="203"/>
    </location>
</feature>
<dbReference type="STRING" id="231916.A0A409W3A0"/>
<feature type="domain" description="PAS" evidence="2">
    <location>
        <begin position="23"/>
        <end position="68"/>
    </location>
</feature>
<comment type="caution">
    <text evidence="3">The sequence shown here is derived from an EMBL/GenBank/DDBJ whole genome shotgun (WGS) entry which is preliminary data.</text>
</comment>
<feature type="compositionally biased region" description="Low complexity" evidence="1">
    <location>
        <begin position="156"/>
        <end position="180"/>
    </location>
</feature>
<feature type="compositionally biased region" description="Polar residues" evidence="1">
    <location>
        <begin position="380"/>
        <end position="393"/>
    </location>
</feature>
<proteinExistence type="predicted"/>
<dbReference type="AlphaFoldDB" id="A0A409W3A0"/>
<gene>
    <name evidence="3" type="ORF">CVT26_014530</name>
</gene>
<feature type="compositionally biased region" description="Polar residues" evidence="1">
    <location>
        <begin position="362"/>
        <end position="371"/>
    </location>
</feature>
<evidence type="ECO:0000313" key="4">
    <source>
        <dbReference type="Proteomes" id="UP000284706"/>
    </source>
</evidence>
<sequence>MNTPTPCVSFIGAVDFTQEAKWLFMTDSVTDLLGFEPKDLIGKSSLDLVHPDEFPRVKQIHYETIQQDKAAVLVYLRMRHKDPCKGYVLCGVSRTVVHNVLIGSVSFANPAKALHNASTAQEIEVITPSAAANFEFRRWHDPSPMPPSPIPREMASVPFSPSPSVSSSWSSSSHSRSPRNSPSPPAIRRRSSSSEGSRASRSSHSPDARPEYTEERRNSIVSNAPSNASSSRHQDHTASRNGNGERPTIEIITFDRLSNKSFRTAFILNRFSMDCHILYCSNNLLIQASDSIGHSFYDYVDKKDEQIVRNWIDLVKSWGVNEKGQPSDGGFGFGKFCLLTEPRDSTERMPEPNQSRNRHGSTSRGHSSTPHRSGKHHGHNQSSARTSPTTTRFRQPPSPTRQVEKFTVDAIFSAHSDGLMVILRRASEAF</sequence>
<dbReference type="InterPro" id="IPR013655">
    <property type="entry name" value="PAS_fold_3"/>
</dbReference>
<dbReference type="InterPro" id="IPR035965">
    <property type="entry name" value="PAS-like_dom_sf"/>
</dbReference>
<feature type="compositionally biased region" description="Basic and acidic residues" evidence="1">
    <location>
        <begin position="204"/>
        <end position="218"/>
    </location>
</feature>
<reference evidence="3 4" key="1">
    <citation type="journal article" date="2018" name="Evol. Lett.">
        <title>Horizontal gene cluster transfer increased hallucinogenic mushroom diversity.</title>
        <authorList>
            <person name="Reynolds H.T."/>
            <person name="Vijayakumar V."/>
            <person name="Gluck-Thaler E."/>
            <person name="Korotkin H.B."/>
            <person name="Matheny P.B."/>
            <person name="Slot J.C."/>
        </authorList>
    </citation>
    <scope>NUCLEOTIDE SEQUENCE [LARGE SCALE GENOMIC DNA]</scope>
    <source>
        <strain evidence="3 4">SRW20</strain>
    </source>
</reference>
<dbReference type="OrthoDB" id="411251at2759"/>
<dbReference type="InParanoid" id="A0A409W3A0"/>
<dbReference type="Gene3D" id="3.30.450.20">
    <property type="entry name" value="PAS domain"/>
    <property type="match status" value="1"/>
</dbReference>
<dbReference type="Proteomes" id="UP000284706">
    <property type="component" value="Unassembled WGS sequence"/>
</dbReference>
<accession>A0A409W3A0</accession>
<dbReference type="CDD" id="cd00130">
    <property type="entry name" value="PAS"/>
    <property type="match status" value="1"/>
</dbReference>
<dbReference type="Pfam" id="PF08447">
    <property type="entry name" value="PAS_3"/>
    <property type="match status" value="1"/>
</dbReference>